<dbReference type="Gene3D" id="1.20.1260.140">
    <property type="entry name" value="Alternative oxidase"/>
    <property type="match status" value="1"/>
</dbReference>
<dbReference type="KEGG" id="csl:COCSUDRAFT_64793"/>
<comment type="similarity">
    <text evidence="4">Belongs to the class-II aminoacyl-tRNA synthetase family.</text>
</comment>
<keyword evidence="32" id="KW-1185">Reference proteome</keyword>
<feature type="domain" description="Aminoacyl-transfer RNA synthetases class-II family profile" evidence="29">
    <location>
        <begin position="340"/>
        <end position="605"/>
    </location>
</feature>
<evidence type="ECO:0000256" key="4">
    <source>
        <dbReference type="ARBA" id="ARBA00008226"/>
    </source>
</evidence>
<keyword evidence="6" id="KW-0813">Transport</keyword>
<evidence type="ECO:0000256" key="16">
    <source>
        <dbReference type="ARBA" id="ARBA00022946"/>
    </source>
</evidence>
<dbReference type="Gene3D" id="3.30.980.10">
    <property type="entry name" value="Threonyl-trna Synthetase, Chain A, domain 2"/>
    <property type="match status" value="1"/>
</dbReference>
<keyword evidence="11 26" id="KW-0479">Metal-binding</keyword>
<accession>I0Z4Z2</accession>
<dbReference type="Pfam" id="PF00587">
    <property type="entry name" value="tRNA-synt_2b"/>
    <property type="match status" value="1"/>
</dbReference>
<dbReference type="InterPro" id="IPR047246">
    <property type="entry name" value="ThrRS_anticodon"/>
</dbReference>
<evidence type="ECO:0000256" key="20">
    <source>
        <dbReference type="ARBA" id="ARBA00023004"/>
    </source>
</evidence>
<evidence type="ECO:0000256" key="2">
    <source>
        <dbReference type="ARBA" id="ARBA00004273"/>
    </source>
</evidence>
<protein>
    <recommendedName>
        <fullName evidence="26">Ubiquinol oxidase</fullName>
        <ecNumber evidence="26">1.10.3.11</ecNumber>
    </recommendedName>
</protein>
<dbReference type="OrthoDB" id="5423599at2759"/>
<proteinExistence type="inferred from homology"/>
<dbReference type="PANTHER" id="PTHR11451:SF46">
    <property type="entry name" value="THREONINE--TRNA LIGASE"/>
    <property type="match status" value="1"/>
</dbReference>
<dbReference type="GeneID" id="17043715"/>
<dbReference type="GO" id="GO:0102721">
    <property type="term" value="F:ubiquinol:oxygen oxidoreductase activity"/>
    <property type="evidence" value="ECO:0007669"/>
    <property type="project" value="UniProtKB-EC"/>
</dbReference>
<evidence type="ECO:0000256" key="8">
    <source>
        <dbReference type="ARBA" id="ARBA00022598"/>
    </source>
</evidence>
<sequence length="1049" mass="119047">MRDGRSLISRPEAGPSGRSMTTASTAATAQAEAVRSHEEEAQALQDYVKRRIDLFDQYKNREVEAVEKAKAENVPIRVTLPDGTTREGVKGVTTPQDIVGTLSRSLAKKALAAKVDGEVYDIFRPLDGDCQLQILTFEDPDGKETFWHSSAHVLGEALESCFGAKLTIGPALEEGFYYDCYLGDRTLTEADRPILEKRIEEIVKERQDFERVEVTRDEALSMFAENPFKEEIIRGLPQDATISLYRCGPMVDLCHGPHLPNTGLLRASAVSAMNRAFWRANVNREPLQRVYGITFPDAASMKDYQHRMEEARKRDHRAIGVQQELFFFDRLSPGSCFFQPNGARIYNNLVELIREKYWEYEYEEVVTPNLYNFELWERSGHADHYKDNMFLVDIEEQQFGLKPMNCPGHCLMFGHRLRSYRELPIRMADFGVLHRNEFSGALQGLTRVRRFQQDDAHVFCRPDQVMSEVSSCLRMLDEVYAVFGLTYKAALSTRPDSYLGTLEQWDAAEAALTQALDATGKAWELNEADGAFYGPKIDITVFDALRRKFQCATIQLDFQLPVRFDLQYKGASEAFERPVIVHRAILGSVERMLAILTENFAGKWPLWLSPRQVIVVPISEASVGYARRVRAQLRAAKLHVEVDDSDRKMQKKVREAQLAQFNYILVVGEKEEAEGTVNVRTRDNIVHGMHALDAELMISSMQRCSGVLARQLLARTAAHPSLAPSLASALAPVACACSFSNLTLAPAQPSKLLSTPLHTSSKSWQQASLSEEPHHEHMRINEEAGTAKDKTYQEGYIAPHPGSDSKDAGDSYLLMHPVYNKEYLESIYPRHKTPEKWSEKTGFWAVTAMRWSFDKITGYGPNMNEGKWLQRIVFLETVAGVPGMVGGMLRHMRSLRVMERDHGWIHTLLEEAENERMHLLTFLKLRQPGPLVRAGVLLTQGVFFNLYFFFYMLSPKHCHAFIGYLEEEAVKTYTHAIADIDNGKLPEWADKPAPDLAKFYWKMSEDATMRDLLLNVRADEACHSHVNHTFSELKQSDDNPFVKGNHEIA</sequence>
<dbReference type="STRING" id="574566.I0Z4Z2"/>
<dbReference type="EMBL" id="AGSI01000003">
    <property type="protein sequence ID" value="EIE25711.1"/>
    <property type="molecule type" value="Genomic_DNA"/>
</dbReference>
<evidence type="ECO:0000256" key="17">
    <source>
        <dbReference type="ARBA" id="ARBA00022982"/>
    </source>
</evidence>
<evidence type="ECO:0000256" key="26">
    <source>
        <dbReference type="RuleBase" id="RU003779"/>
    </source>
</evidence>
<dbReference type="InterPro" id="IPR012947">
    <property type="entry name" value="tRNA_SAD"/>
</dbReference>
<evidence type="ECO:0000256" key="21">
    <source>
        <dbReference type="ARBA" id="ARBA00023128"/>
    </source>
</evidence>
<dbReference type="PROSITE" id="PS50862">
    <property type="entry name" value="AA_TRNA_LIGASE_II"/>
    <property type="match status" value="1"/>
</dbReference>
<dbReference type="NCBIfam" id="TIGR00418">
    <property type="entry name" value="thrS"/>
    <property type="match status" value="1"/>
</dbReference>
<keyword evidence="8" id="KW-0436">Ligase</keyword>
<comment type="catalytic activity">
    <reaction evidence="1 26">
        <text>2 a ubiquinol + O2 = 2 a ubiquinone + 2 H2O</text>
        <dbReference type="Rhea" id="RHEA:30255"/>
        <dbReference type="Rhea" id="RHEA-COMP:9565"/>
        <dbReference type="Rhea" id="RHEA-COMP:9566"/>
        <dbReference type="ChEBI" id="CHEBI:15377"/>
        <dbReference type="ChEBI" id="CHEBI:15379"/>
        <dbReference type="ChEBI" id="CHEBI:16389"/>
        <dbReference type="ChEBI" id="CHEBI:17976"/>
        <dbReference type="EC" id="1.10.3.11"/>
    </reaction>
</comment>
<dbReference type="PANTHER" id="PTHR11451">
    <property type="entry name" value="THREONINE-TRNA LIGASE"/>
    <property type="match status" value="1"/>
</dbReference>
<dbReference type="InterPro" id="IPR018163">
    <property type="entry name" value="Thr/Ala-tRNA-synth_IIc_edit"/>
</dbReference>
<name>I0Z4Z2_COCSC</name>
<keyword evidence="20 26" id="KW-0408">Iron</keyword>
<dbReference type="GO" id="GO:0009507">
    <property type="term" value="C:chloroplast"/>
    <property type="evidence" value="ECO:0007669"/>
    <property type="project" value="TreeGrafter"/>
</dbReference>
<dbReference type="FunFam" id="3.30.930.10:FF:000019">
    <property type="entry name" value="Threonine--tRNA ligase"/>
    <property type="match status" value="1"/>
</dbReference>
<dbReference type="CDD" id="cd00771">
    <property type="entry name" value="ThrRS_core"/>
    <property type="match status" value="1"/>
</dbReference>
<evidence type="ECO:0000256" key="1">
    <source>
        <dbReference type="ARBA" id="ARBA00001192"/>
    </source>
</evidence>
<evidence type="ECO:0000256" key="5">
    <source>
        <dbReference type="ARBA" id="ARBA00008388"/>
    </source>
</evidence>
<dbReference type="FunFam" id="3.30.980.10:FF:000003">
    <property type="entry name" value="Threonine--tRNA ligase, cytoplasmic"/>
    <property type="match status" value="1"/>
</dbReference>
<dbReference type="Gene3D" id="3.30.930.10">
    <property type="entry name" value="Bira Bifunctional Protein, Domain 2"/>
    <property type="match status" value="1"/>
</dbReference>
<evidence type="ECO:0000256" key="28">
    <source>
        <dbReference type="SAM" id="Phobius"/>
    </source>
</evidence>
<dbReference type="GO" id="GO:0005524">
    <property type="term" value="F:ATP binding"/>
    <property type="evidence" value="ECO:0007669"/>
    <property type="project" value="UniProtKB-KW"/>
</dbReference>
<comment type="caution">
    <text evidence="31">The sequence shown here is derived from an EMBL/GenBank/DDBJ whole genome shotgun (WGS) entry which is preliminary data.</text>
</comment>
<dbReference type="InterPro" id="IPR004095">
    <property type="entry name" value="TGS"/>
</dbReference>
<evidence type="ECO:0000256" key="12">
    <source>
        <dbReference type="ARBA" id="ARBA00022741"/>
    </source>
</evidence>
<dbReference type="CDD" id="cd01053">
    <property type="entry name" value="AOX"/>
    <property type="match status" value="1"/>
</dbReference>
<evidence type="ECO:0000256" key="14">
    <source>
        <dbReference type="ARBA" id="ARBA00022840"/>
    </source>
</evidence>
<dbReference type="InterPro" id="IPR004154">
    <property type="entry name" value="Anticodon-bd"/>
</dbReference>
<keyword evidence="13" id="KW-0999">Mitochondrion inner membrane</keyword>
<evidence type="ECO:0000256" key="24">
    <source>
        <dbReference type="ARBA" id="ARBA00025285"/>
    </source>
</evidence>
<keyword evidence="22 26" id="KW-0472">Membrane</keyword>
<comment type="function">
    <text evidence="24">Catalyzes cyanide-resistant oxygen consumption. May increase respiration when the cytochrome respiratory pathway is restricted, or in response to low temperatures.</text>
</comment>
<gene>
    <name evidence="31" type="ORF">COCSUDRAFT_64793</name>
</gene>
<dbReference type="Pfam" id="PF02824">
    <property type="entry name" value="TGS"/>
    <property type="match status" value="1"/>
</dbReference>
<reference evidence="31 32" key="1">
    <citation type="journal article" date="2012" name="Genome Biol.">
        <title>The genome of the polar eukaryotic microalga coccomyxa subellipsoidea reveals traits of cold adaptation.</title>
        <authorList>
            <person name="Blanc G."/>
            <person name="Agarkova I."/>
            <person name="Grimwood J."/>
            <person name="Kuo A."/>
            <person name="Brueggeman A."/>
            <person name="Dunigan D."/>
            <person name="Gurnon J."/>
            <person name="Ladunga I."/>
            <person name="Lindquist E."/>
            <person name="Lucas S."/>
            <person name="Pangilinan J."/>
            <person name="Proschold T."/>
            <person name="Salamov A."/>
            <person name="Schmutz J."/>
            <person name="Weeks D."/>
            <person name="Yamada T."/>
            <person name="Claverie J.M."/>
            <person name="Grigoriev I."/>
            <person name="Van Etten J."/>
            <person name="Lomsadze A."/>
            <person name="Borodovsky M."/>
        </authorList>
    </citation>
    <scope>NUCLEOTIDE SEQUENCE [LARGE SCALE GENOMIC DNA]</scope>
    <source>
        <strain evidence="31 32">C-169</strain>
    </source>
</reference>
<keyword evidence="15" id="KW-0648">Protein biosynthesis</keyword>
<dbReference type="InterPro" id="IPR038659">
    <property type="entry name" value="AOX_sf"/>
</dbReference>
<dbReference type="SUPFAM" id="SSF81271">
    <property type="entry name" value="TGS-like"/>
    <property type="match status" value="1"/>
</dbReference>
<dbReference type="SUPFAM" id="SSF52954">
    <property type="entry name" value="Class II aaRS ABD-related"/>
    <property type="match status" value="1"/>
</dbReference>
<keyword evidence="16" id="KW-0809">Transit peptide</keyword>
<dbReference type="GO" id="GO:0106292">
    <property type="term" value="F:superoxide-generating NADPH oxidase activity"/>
    <property type="evidence" value="ECO:0007669"/>
    <property type="project" value="UniProtKB-ARBA"/>
</dbReference>
<evidence type="ECO:0000256" key="19">
    <source>
        <dbReference type="ARBA" id="ARBA00023002"/>
    </source>
</evidence>
<evidence type="ECO:0000256" key="15">
    <source>
        <dbReference type="ARBA" id="ARBA00022917"/>
    </source>
</evidence>
<evidence type="ECO:0000259" key="30">
    <source>
        <dbReference type="PROSITE" id="PS51880"/>
    </source>
</evidence>
<dbReference type="GO" id="GO:0046872">
    <property type="term" value="F:metal ion binding"/>
    <property type="evidence" value="ECO:0007669"/>
    <property type="project" value="UniProtKB-UniRule"/>
</dbReference>
<dbReference type="PRINTS" id="PR01047">
    <property type="entry name" value="TRNASYNTHTHR"/>
</dbReference>
<keyword evidence="9 26" id="KW-0679">Respiratory chain</keyword>
<dbReference type="Gene3D" id="3.10.20.30">
    <property type="match status" value="1"/>
</dbReference>
<evidence type="ECO:0000256" key="18">
    <source>
        <dbReference type="ARBA" id="ARBA00022989"/>
    </source>
</evidence>
<evidence type="ECO:0000256" key="27">
    <source>
        <dbReference type="SAM" id="MobiDB-lite"/>
    </source>
</evidence>
<organism evidence="31 32">
    <name type="scientific">Coccomyxa subellipsoidea (strain C-169)</name>
    <name type="common">Green microalga</name>
    <dbReference type="NCBI Taxonomy" id="574566"/>
    <lineage>
        <taxon>Eukaryota</taxon>
        <taxon>Viridiplantae</taxon>
        <taxon>Chlorophyta</taxon>
        <taxon>core chlorophytes</taxon>
        <taxon>Trebouxiophyceae</taxon>
        <taxon>Trebouxiophyceae incertae sedis</taxon>
        <taxon>Coccomyxaceae</taxon>
        <taxon>Coccomyxa</taxon>
        <taxon>Coccomyxa subellipsoidea</taxon>
    </lineage>
</organism>
<dbReference type="InterPro" id="IPR045864">
    <property type="entry name" value="aa-tRNA-synth_II/BPL/LPL"/>
</dbReference>
<dbReference type="Pfam" id="PF03129">
    <property type="entry name" value="HGTP_anticodon"/>
    <property type="match status" value="1"/>
</dbReference>
<evidence type="ECO:0000256" key="22">
    <source>
        <dbReference type="ARBA" id="ARBA00023136"/>
    </source>
</evidence>
<comment type="similarity">
    <text evidence="5 26">Belongs to the alternative oxidase family.</text>
</comment>
<keyword evidence="21" id="KW-0496">Mitochondrion</keyword>
<dbReference type="AlphaFoldDB" id="I0Z4Z2"/>
<comment type="cofactor">
    <cofactor evidence="26">
        <name>Fe cation</name>
        <dbReference type="ChEBI" id="CHEBI:24875"/>
    </cofactor>
    <text evidence="26">Binds 2 iron ions per subunit.</text>
</comment>
<keyword evidence="10 26" id="KW-0812">Transmembrane</keyword>
<dbReference type="InterPro" id="IPR002320">
    <property type="entry name" value="Thr-tRNA-ligase_IIa"/>
</dbReference>
<dbReference type="InterPro" id="IPR002314">
    <property type="entry name" value="aa-tRNA-synt_IIb"/>
</dbReference>
<comment type="subcellular location">
    <subcellularLocation>
        <location evidence="3">Cytoplasm</location>
    </subcellularLocation>
    <subcellularLocation>
        <location evidence="2">Mitochondrion inner membrane</location>
    </subcellularLocation>
</comment>
<evidence type="ECO:0000256" key="9">
    <source>
        <dbReference type="ARBA" id="ARBA00022660"/>
    </source>
</evidence>
<dbReference type="CDD" id="cd00860">
    <property type="entry name" value="ThrRS_anticodon"/>
    <property type="match status" value="1"/>
</dbReference>
<dbReference type="RefSeq" id="XP_005650255.1">
    <property type="nucleotide sequence ID" value="XM_005650198.1"/>
</dbReference>
<evidence type="ECO:0000256" key="23">
    <source>
        <dbReference type="ARBA" id="ARBA00023146"/>
    </source>
</evidence>
<evidence type="ECO:0000256" key="10">
    <source>
        <dbReference type="ARBA" id="ARBA00022692"/>
    </source>
</evidence>
<dbReference type="Proteomes" id="UP000007264">
    <property type="component" value="Unassembled WGS sequence"/>
</dbReference>
<dbReference type="GO" id="GO:0006435">
    <property type="term" value="P:threonyl-tRNA aminoacylation"/>
    <property type="evidence" value="ECO:0007669"/>
    <property type="project" value="InterPro"/>
</dbReference>
<dbReference type="InterPro" id="IPR012675">
    <property type="entry name" value="Beta-grasp_dom_sf"/>
</dbReference>
<dbReference type="SUPFAM" id="SSF55186">
    <property type="entry name" value="ThrRS/AlaRS common domain"/>
    <property type="match status" value="1"/>
</dbReference>
<dbReference type="InterPro" id="IPR006195">
    <property type="entry name" value="aa-tRNA-synth_II"/>
</dbReference>
<keyword evidence="18 28" id="KW-1133">Transmembrane helix</keyword>
<dbReference type="HAMAP" id="MF_00184">
    <property type="entry name" value="Thr_tRNA_synth"/>
    <property type="match status" value="1"/>
</dbReference>
<dbReference type="SMART" id="SM00863">
    <property type="entry name" value="tRNA_SAD"/>
    <property type="match status" value="1"/>
</dbReference>
<dbReference type="PROSITE" id="PS51880">
    <property type="entry name" value="TGS"/>
    <property type="match status" value="1"/>
</dbReference>
<dbReference type="InterPro" id="IPR033728">
    <property type="entry name" value="ThrRS_core"/>
</dbReference>
<comment type="catalytic activity">
    <reaction evidence="25">
        <text>tRNA(Thr) + L-threonine + ATP = L-threonyl-tRNA(Thr) + AMP + diphosphate + H(+)</text>
        <dbReference type="Rhea" id="RHEA:24624"/>
        <dbReference type="Rhea" id="RHEA-COMP:9670"/>
        <dbReference type="Rhea" id="RHEA-COMP:9704"/>
        <dbReference type="ChEBI" id="CHEBI:15378"/>
        <dbReference type="ChEBI" id="CHEBI:30616"/>
        <dbReference type="ChEBI" id="CHEBI:33019"/>
        <dbReference type="ChEBI" id="CHEBI:57926"/>
        <dbReference type="ChEBI" id="CHEBI:78442"/>
        <dbReference type="ChEBI" id="CHEBI:78534"/>
        <dbReference type="ChEBI" id="CHEBI:456215"/>
        <dbReference type="EC" id="6.1.1.3"/>
    </reaction>
</comment>
<feature type="domain" description="TGS" evidence="30">
    <location>
        <begin position="74"/>
        <end position="136"/>
    </location>
</feature>
<keyword evidence="12" id="KW-0547">Nucleotide-binding</keyword>
<dbReference type="InterPro" id="IPR002680">
    <property type="entry name" value="AOX"/>
</dbReference>
<dbReference type="eggNOG" id="KOG1637">
    <property type="taxonomic scope" value="Eukaryota"/>
</dbReference>
<dbReference type="FunFam" id="1.20.1260.140:FF:000002">
    <property type="entry name" value="Alternative oxidase"/>
    <property type="match status" value="1"/>
</dbReference>
<evidence type="ECO:0000256" key="13">
    <source>
        <dbReference type="ARBA" id="ARBA00022792"/>
    </source>
</evidence>
<keyword evidence="17 26" id="KW-0249">Electron transport</keyword>
<dbReference type="GO" id="GO:0098803">
    <property type="term" value="C:respiratory chain complex"/>
    <property type="evidence" value="ECO:0007669"/>
    <property type="project" value="UniProtKB-UniRule"/>
</dbReference>
<dbReference type="EC" id="1.10.3.11" evidence="26"/>
<evidence type="ECO:0000256" key="3">
    <source>
        <dbReference type="ARBA" id="ARBA00004496"/>
    </source>
</evidence>
<dbReference type="Pfam" id="PF01786">
    <property type="entry name" value="AOX"/>
    <property type="match status" value="1"/>
</dbReference>
<dbReference type="GO" id="GO:0004829">
    <property type="term" value="F:threonine-tRNA ligase activity"/>
    <property type="evidence" value="ECO:0007669"/>
    <property type="project" value="UniProtKB-EC"/>
</dbReference>
<dbReference type="Gene3D" id="3.40.50.800">
    <property type="entry name" value="Anticodon-binding domain"/>
    <property type="match status" value="1"/>
</dbReference>
<keyword evidence="7" id="KW-0963">Cytoplasm</keyword>
<feature type="transmembrane region" description="Helical" evidence="28">
    <location>
        <begin position="931"/>
        <end position="953"/>
    </location>
</feature>
<evidence type="ECO:0000256" key="7">
    <source>
        <dbReference type="ARBA" id="ARBA00022490"/>
    </source>
</evidence>
<feature type="region of interest" description="Disordered" evidence="27">
    <location>
        <begin position="1"/>
        <end position="34"/>
    </location>
</feature>
<dbReference type="Pfam" id="PF07973">
    <property type="entry name" value="tRNA_SAD"/>
    <property type="match status" value="1"/>
</dbReference>
<evidence type="ECO:0000313" key="31">
    <source>
        <dbReference type="EMBL" id="EIE25711.1"/>
    </source>
</evidence>
<evidence type="ECO:0000259" key="29">
    <source>
        <dbReference type="PROSITE" id="PS50862"/>
    </source>
</evidence>
<dbReference type="InterPro" id="IPR036621">
    <property type="entry name" value="Anticodon-bd_dom_sf"/>
</dbReference>
<keyword evidence="23" id="KW-0030">Aminoacyl-tRNA synthetase</keyword>
<dbReference type="GO" id="GO:0009916">
    <property type="term" value="F:alternative oxidase activity"/>
    <property type="evidence" value="ECO:0007669"/>
    <property type="project" value="UniProtKB-UniRule"/>
</dbReference>
<keyword evidence="19 26" id="KW-0560">Oxidoreductase</keyword>
<dbReference type="CDD" id="cd01667">
    <property type="entry name" value="TGS_ThrRS"/>
    <property type="match status" value="1"/>
</dbReference>
<keyword evidence="14" id="KW-0067">ATP-binding</keyword>
<feature type="compositionally biased region" description="Low complexity" evidence="27">
    <location>
        <begin position="21"/>
        <end position="33"/>
    </location>
</feature>
<evidence type="ECO:0000313" key="32">
    <source>
        <dbReference type="Proteomes" id="UP000007264"/>
    </source>
</evidence>
<evidence type="ECO:0000256" key="25">
    <source>
        <dbReference type="ARBA" id="ARBA00049515"/>
    </source>
</evidence>
<evidence type="ECO:0000256" key="11">
    <source>
        <dbReference type="ARBA" id="ARBA00022723"/>
    </source>
</evidence>
<evidence type="ECO:0000256" key="6">
    <source>
        <dbReference type="ARBA" id="ARBA00022448"/>
    </source>
</evidence>
<dbReference type="GO" id="GO:0005743">
    <property type="term" value="C:mitochondrial inner membrane"/>
    <property type="evidence" value="ECO:0007669"/>
    <property type="project" value="UniProtKB-SubCell"/>
</dbReference>
<dbReference type="InterPro" id="IPR012676">
    <property type="entry name" value="TGS-like"/>
</dbReference>
<dbReference type="FunFam" id="3.10.20.30:FF:000006">
    <property type="entry name" value="Threonine--tRNA ligase, cytoplasmic"/>
    <property type="match status" value="1"/>
</dbReference>
<dbReference type="SUPFAM" id="SSF55681">
    <property type="entry name" value="Class II aaRS and biotin synthetases"/>
    <property type="match status" value="1"/>
</dbReference>